<evidence type="ECO:0000313" key="2">
    <source>
        <dbReference type="EMBL" id="KAJ7375630.1"/>
    </source>
</evidence>
<feature type="region of interest" description="Disordered" evidence="1">
    <location>
        <begin position="1"/>
        <end position="23"/>
    </location>
</feature>
<dbReference type="InterPro" id="IPR015943">
    <property type="entry name" value="WD40/YVTN_repeat-like_dom_sf"/>
</dbReference>
<reference evidence="2" key="1">
    <citation type="submission" date="2023-01" db="EMBL/GenBank/DDBJ databases">
        <title>Genome assembly of the deep-sea coral Lophelia pertusa.</title>
        <authorList>
            <person name="Herrera S."/>
            <person name="Cordes E."/>
        </authorList>
    </citation>
    <scope>NUCLEOTIDE SEQUENCE</scope>
    <source>
        <strain evidence="2">USNM1676648</strain>
        <tissue evidence="2">Polyp</tissue>
    </source>
</reference>
<protein>
    <submittedName>
        <fullName evidence="2">WD repeat-containing protein 36</fullName>
    </submittedName>
</protein>
<sequence>IWIFDQPDGSGRLLRSRSSHSAPPSKIRFYGSLGVNILSAGLDRSLRFISTVRDARSCELSQGSLTKKSKSPWSSDGRVEVSAYY</sequence>
<accession>A0A9X0CU26</accession>
<organism evidence="2 3">
    <name type="scientific">Desmophyllum pertusum</name>
    <dbReference type="NCBI Taxonomy" id="174260"/>
    <lineage>
        <taxon>Eukaryota</taxon>
        <taxon>Metazoa</taxon>
        <taxon>Cnidaria</taxon>
        <taxon>Anthozoa</taxon>
        <taxon>Hexacorallia</taxon>
        <taxon>Scleractinia</taxon>
        <taxon>Caryophylliina</taxon>
        <taxon>Caryophylliidae</taxon>
        <taxon>Desmophyllum</taxon>
    </lineage>
</organism>
<dbReference type="GO" id="GO:0006364">
    <property type="term" value="P:rRNA processing"/>
    <property type="evidence" value="ECO:0007669"/>
    <property type="project" value="TreeGrafter"/>
</dbReference>
<evidence type="ECO:0000313" key="3">
    <source>
        <dbReference type="Proteomes" id="UP001163046"/>
    </source>
</evidence>
<proteinExistence type="predicted"/>
<comment type="caution">
    <text evidence="2">The sequence shown here is derived from an EMBL/GenBank/DDBJ whole genome shotgun (WGS) entry which is preliminary data.</text>
</comment>
<dbReference type="EMBL" id="MU826619">
    <property type="protein sequence ID" value="KAJ7375630.1"/>
    <property type="molecule type" value="Genomic_DNA"/>
</dbReference>
<keyword evidence="3" id="KW-1185">Reference proteome</keyword>
<dbReference type="PANTHER" id="PTHR22840:SF12">
    <property type="entry name" value="WD REPEAT-CONTAINING PROTEIN 36"/>
    <property type="match status" value="1"/>
</dbReference>
<dbReference type="Gene3D" id="2.130.10.10">
    <property type="entry name" value="YVTN repeat-like/Quinoprotein amine dehydrogenase"/>
    <property type="match status" value="2"/>
</dbReference>
<evidence type="ECO:0000256" key="1">
    <source>
        <dbReference type="SAM" id="MobiDB-lite"/>
    </source>
</evidence>
<dbReference type="OrthoDB" id="10250769at2759"/>
<dbReference type="AlphaFoldDB" id="A0A9X0CU26"/>
<dbReference type="PANTHER" id="PTHR22840">
    <property type="entry name" value="WD REPEAT-CONTAINING PROTEIN 36"/>
    <property type="match status" value="1"/>
</dbReference>
<dbReference type="Proteomes" id="UP001163046">
    <property type="component" value="Unassembled WGS sequence"/>
</dbReference>
<gene>
    <name evidence="2" type="primary">WDR36_5</name>
    <name evidence="2" type="ORF">OS493_039985</name>
</gene>
<dbReference type="GO" id="GO:0032040">
    <property type="term" value="C:small-subunit processome"/>
    <property type="evidence" value="ECO:0007669"/>
    <property type="project" value="TreeGrafter"/>
</dbReference>
<dbReference type="GO" id="GO:0034388">
    <property type="term" value="C:Pwp2p-containing subcomplex of 90S preribosome"/>
    <property type="evidence" value="ECO:0007669"/>
    <property type="project" value="TreeGrafter"/>
</dbReference>
<name>A0A9X0CU26_9CNID</name>
<feature type="non-terminal residue" evidence="2">
    <location>
        <position position="85"/>
    </location>
</feature>